<dbReference type="InterPro" id="IPR005186">
    <property type="entry name" value="FlaG"/>
</dbReference>
<evidence type="ECO:0000313" key="3">
    <source>
        <dbReference type="Proteomes" id="UP000294813"/>
    </source>
</evidence>
<evidence type="ECO:0000313" key="2">
    <source>
        <dbReference type="EMBL" id="TCP64111.1"/>
    </source>
</evidence>
<feature type="compositionally biased region" description="Basic and acidic residues" evidence="1">
    <location>
        <begin position="51"/>
        <end position="63"/>
    </location>
</feature>
<evidence type="ECO:0000256" key="1">
    <source>
        <dbReference type="SAM" id="MobiDB-lite"/>
    </source>
</evidence>
<dbReference type="PANTHER" id="PTHR37166">
    <property type="entry name" value="PROTEIN FLAG"/>
    <property type="match status" value="1"/>
</dbReference>
<dbReference type="RefSeq" id="WP_131919298.1">
    <property type="nucleotide sequence ID" value="NZ_JAOQNU010000022.1"/>
</dbReference>
<name>A0A4R2RVY0_9FIRM</name>
<dbReference type="OrthoDB" id="9799867at2"/>
<comment type="caution">
    <text evidence="2">The sequence shown here is derived from an EMBL/GenBank/DDBJ whole genome shotgun (WGS) entry which is preliminary data.</text>
</comment>
<sequence>MAISSIRGMDGADAVVNAPGAPAVPGTGANREAVNVSGTVAAAPITPDGAGTDKTKSPEKELEKYRLSQDTLTRLMQESNQFLSAINTDIRFAWHQKAERLMVQVYDQRDNRVLKEFPPHEFLDTIAKIREYVGSLVDTKV</sequence>
<feature type="region of interest" description="Disordered" evidence="1">
    <location>
        <begin position="38"/>
        <end position="63"/>
    </location>
</feature>
<dbReference type="InterPro" id="IPR035924">
    <property type="entry name" value="FlaG-like_sf"/>
</dbReference>
<reference evidence="2 3" key="1">
    <citation type="submission" date="2019-03" db="EMBL/GenBank/DDBJ databases">
        <title>Genomic Encyclopedia of Type Strains, Phase IV (KMG-IV): sequencing the most valuable type-strain genomes for metagenomic binning, comparative biology and taxonomic classification.</title>
        <authorList>
            <person name="Goeker M."/>
        </authorList>
    </citation>
    <scope>NUCLEOTIDE SEQUENCE [LARGE SCALE GENOMIC DNA]</scope>
    <source>
        <strain evidence="2 3">DSM 11170</strain>
    </source>
</reference>
<dbReference type="PANTHER" id="PTHR37166:SF1">
    <property type="entry name" value="PROTEIN FLAG"/>
    <property type="match status" value="1"/>
</dbReference>
<gene>
    <name evidence="2" type="ORF">EDD73_11272</name>
</gene>
<protein>
    <submittedName>
        <fullName evidence="2">Putative FlaG/YvyC family protein</fullName>
    </submittedName>
</protein>
<dbReference type="Proteomes" id="UP000294813">
    <property type="component" value="Unassembled WGS sequence"/>
</dbReference>
<dbReference type="AlphaFoldDB" id="A0A4R2RVY0"/>
<dbReference type="SUPFAM" id="SSF160214">
    <property type="entry name" value="FlaG-like"/>
    <property type="match status" value="1"/>
</dbReference>
<organism evidence="2 3">
    <name type="scientific">Heliophilum fasciatum</name>
    <dbReference type="NCBI Taxonomy" id="35700"/>
    <lineage>
        <taxon>Bacteria</taxon>
        <taxon>Bacillati</taxon>
        <taxon>Bacillota</taxon>
        <taxon>Clostridia</taxon>
        <taxon>Eubacteriales</taxon>
        <taxon>Heliobacteriaceae</taxon>
        <taxon>Heliophilum</taxon>
    </lineage>
</organism>
<dbReference type="Gene3D" id="3.30.160.170">
    <property type="entry name" value="FlaG-like"/>
    <property type="match status" value="1"/>
</dbReference>
<proteinExistence type="predicted"/>
<dbReference type="EMBL" id="SLXT01000012">
    <property type="protein sequence ID" value="TCP64111.1"/>
    <property type="molecule type" value="Genomic_DNA"/>
</dbReference>
<dbReference type="Pfam" id="PF03646">
    <property type="entry name" value="FlaG"/>
    <property type="match status" value="1"/>
</dbReference>
<keyword evidence="3" id="KW-1185">Reference proteome</keyword>
<accession>A0A4R2RVY0</accession>